<accession>A0A670YII2</accession>
<proteinExistence type="predicted"/>
<reference evidence="1" key="1">
    <citation type="submission" date="2025-08" db="UniProtKB">
        <authorList>
            <consortium name="Ensembl"/>
        </authorList>
    </citation>
    <scope>IDENTIFICATION</scope>
</reference>
<organism evidence="1 2">
    <name type="scientific">Pseudonaja textilis</name>
    <name type="common">Eastern brown snake</name>
    <dbReference type="NCBI Taxonomy" id="8673"/>
    <lineage>
        <taxon>Eukaryota</taxon>
        <taxon>Metazoa</taxon>
        <taxon>Chordata</taxon>
        <taxon>Craniata</taxon>
        <taxon>Vertebrata</taxon>
        <taxon>Euteleostomi</taxon>
        <taxon>Lepidosauria</taxon>
        <taxon>Squamata</taxon>
        <taxon>Bifurcata</taxon>
        <taxon>Unidentata</taxon>
        <taxon>Episquamata</taxon>
        <taxon>Toxicofera</taxon>
        <taxon>Serpentes</taxon>
        <taxon>Colubroidea</taxon>
        <taxon>Elapidae</taxon>
        <taxon>Hydrophiinae</taxon>
        <taxon>Pseudonaja</taxon>
    </lineage>
</organism>
<evidence type="ECO:0000313" key="1">
    <source>
        <dbReference type="Ensembl" id="ENSPTXP00000010834.1"/>
    </source>
</evidence>
<dbReference type="GeneTree" id="ENSGT01120000276720"/>
<dbReference type="AlphaFoldDB" id="A0A670YII2"/>
<reference evidence="1" key="2">
    <citation type="submission" date="2025-09" db="UniProtKB">
        <authorList>
            <consortium name="Ensembl"/>
        </authorList>
    </citation>
    <scope>IDENTIFICATION</scope>
</reference>
<protein>
    <submittedName>
        <fullName evidence="1">Uncharacterized protein</fullName>
    </submittedName>
</protein>
<evidence type="ECO:0000313" key="2">
    <source>
        <dbReference type="Proteomes" id="UP000472273"/>
    </source>
</evidence>
<sequence>MTSQKKLADFIVDKNEQREWERTQPPGHSERVHATAALPNGIWHSSARRVDHGDKPHEAQLGGREVRFVHIKLKAAWKLFVGEVAVAESEDSLIVEVEPRVSTASRFFTRQFFRAMRWAVRVRQTVTVASRPSGTFATMIPIRKTTASSQS</sequence>
<dbReference type="Ensembl" id="ENSPTXT00000011189.1">
    <property type="protein sequence ID" value="ENSPTXP00000010834.1"/>
    <property type="gene ID" value="ENSPTXG00000007658.1"/>
</dbReference>
<name>A0A670YII2_PSETE</name>
<dbReference type="Proteomes" id="UP000472273">
    <property type="component" value="Unplaced"/>
</dbReference>
<keyword evidence="2" id="KW-1185">Reference proteome</keyword>